<evidence type="ECO:0000256" key="2">
    <source>
        <dbReference type="ARBA" id="ARBA00022814"/>
    </source>
</evidence>
<accession>A0A8J2XGJ1</accession>
<protein>
    <recommendedName>
        <fullName evidence="6">Transcription antitermination protein NusB</fullName>
    </recommendedName>
    <alternativeName>
        <fullName evidence="6">Antitermination factor NusB</fullName>
    </alternativeName>
</protein>
<comment type="caution">
    <text evidence="8">The sequence shown here is derived from an EMBL/GenBank/DDBJ whole genome shotgun (WGS) entry which is preliminary data.</text>
</comment>
<proteinExistence type="inferred from homology"/>
<name>A0A8J2XGJ1_9BACI</name>
<dbReference type="InterPro" id="IPR035926">
    <property type="entry name" value="NusB-like_sf"/>
</dbReference>
<dbReference type="RefSeq" id="WP_188393257.1">
    <property type="nucleotide sequence ID" value="NZ_BMEV01000083.1"/>
</dbReference>
<reference evidence="8" key="1">
    <citation type="journal article" date="2014" name="Int. J. Syst. Evol. Microbiol.">
        <title>Complete genome sequence of Corynebacterium casei LMG S-19264T (=DSM 44701T), isolated from a smear-ripened cheese.</title>
        <authorList>
            <consortium name="US DOE Joint Genome Institute (JGI-PGF)"/>
            <person name="Walter F."/>
            <person name="Albersmeier A."/>
            <person name="Kalinowski J."/>
            <person name="Ruckert C."/>
        </authorList>
    </citation>
    <scope>NUCLEOTIDE SEQUENCE</scope>
    <source>
        <strain evidence="8">CGMCC 1.12360</strain>
    </source>
</reference>
<dbReference type="EMBL" id="BMEV01000083">
    <property type="protein sequence ID" value="GFZ88784.1"/>
    <property type="molecule type" value="Genomic_DNA"/>
</dbReference>
<dbReference type="GO" id="GO:0005829">
    <property type="term" value="C:cytosol"/>
    <property type="evidence" value="ECO:0007669"/>
    <property type="project" value="TreeGrafter"/>
</dbReference>
<dbReference type="SUPFAM" id="SSF48013">
    <property type="entry name" value="NusB-like"/>
    <property type="match status" value="1"/>
</dbReference>
<dbReference type="GO" id="GO:0003723">
    <property type="term" value="F:RNA binding"/>
    <property type="evidence" value="ECO:0007669"/>
    <property type="project" value="UniProtKB-UniRule"/>
</dbReference>
<dbReference type="NCBIfam" id="TIGR01951">
    <property type="entry name" value="nusB"/>
    <property type="match status" value="1"/>
</dbReference>
<reference evidence="8" key="2">
    <citation type="submission" date="2020-09" db="EMBL/GenBank/DDBJ databases">
        <authorList>
            <person name="Sun Q."/>
            <person name="Zhou Y."/>
        </authorList>
    </citation>
    <scope>NUCLEOTIDE SEQUENCE</scope>
    <source>
        <strain evidence="8">CGMCC 1.12360</strain>
    </source>
</reference>
<dbReference type="HAMAP" id="MF_00073">
    <property type="entry name" value="NusB"/>
    <property type="match status" value="1"/>
</dbReference>
<sequence length="126" mass="14555">MKRHQAREAAFQILFQMDMNDVEPKEALAAFAENQQIDTFTSRLVEGVYEHKQEVDEKIIEKLENWSFQRVAAVEKAILRIAVFEILYIDEIPKKVSINEAVELGKKYGDDHSGRFINGVLSKIDE</sequence>
<dbReference type="Gene3D" id="1.10.940.10">
    <property type="entry name" value="NusB-like"/>
    <property type="match status" value="1"/>
</dbReference>
<dbReference type="InterPro" id="IPR006027">
    <property type="entry name" value="NusB_RsmB_TIM44"/>
</dbReference>
<dbReference type="InterPro" id="IPR011605">
    <property type="entry name" value="NusB_fam"/>
</dbReference>
<dbReference type="CDD" id="cd00619">
    <property type="entry name" value="Terminator_NusB"/>
    <property type="match status" value="1"/>
</dbReference>
<keyword evidence="2 6" id="KW-0889">Transcription antitermination</keyword>
<evidence type="ECO:0000259" key="7">
    <source>
        <dbReference type="Pfam" id="PF01029"/>
    </source>
</evidence>
<evidence type="ECO:0000256" key="1">
    <source>
        <dbReference type="ARBA" id="ARBA00005952"/>
    </source>
</evidence>
<dbReference type="GO" id="GO:0006353">
    <property type="term" value="P:DNA-templated transcription termination"/>
    <property type="evidence" value="ECO:0007669"/>
    <property type="project" value="UniProtKB-UniRule"/>
</dbReference>
<comment type="function">
    <text evidence="6">Involved in transcription antitermination. Required for transcription of ribosomal RNA (rRNA) genes. Binds specifically to the boxA antiterminator sequence of the ribosomal RNA (rrn) operons.</text>
</comment>
<keyword evidence="3 6" id="KW-0694">RNA-binding</keyword>
<evidence type="ECO:0000256" key="6">
    <source>
        <dbReference type="HAMAP-Rule" id="MF_00073"/>
    </source>
</evidence>
<feature type="domain" description="NusB/RsmB/TIM44" evidence="7">
    <location>
        <begin position="4"/>
        <end position="125"/>
    </location>
</feature>
<dbReference type="PANTHER" id="PTHR11078">
    <property type="entry name" value="N UTILIZATION SUBSTANCE PROTEIN B-RELATED"/>
    <property type="match status" value="1"/>
</dbReference>
<keyword evidence="5 6" id="KW-0804">Transcription</keyword>
<organism evidence="8 9">
    <name type="scientific">Compostibacillus humi</name>
    <dbReference type="NCBI Taxonomy" id="1245525"/>
    <lineage>
        <taxon>Bacteria</taxon>
        <taxon>Bacillati</taxon>
        <taxon>Bacillota</taxon>
        <taxon>Bacilli</taxon>
        <taxon>Bacillales</taxon>
        <taxon>Bacillaceae</taxon>
        <taxon>Compostibacillus</taxon>
    </lineage>
</organism>
<evidence type="ECO:0000256" key="5">
    <source>
        <dbReference type="ARBA" id="ARBA00023163"/>
    </source>
</evidence>
<dbReference type="GO" id="GO:0031564">
    <property type="term" value="P:transcription antitermination"/>
    <property type="evidence" value="ECO:0007669"/>
    <property type="project" value="UniProtKB-KW"/>
</dbReference>
<dbReference type="PANTHER" id="PTHR11078:SF3">
    <property type="entry name" value="ANTITERMINATION NUSB DOMAIN-CONTAINING PROTEIN"/>
    <property type="match status" value="1"/>
</dbReference>
<gene>
    <name evidence="6 8" type="primary">nusB</name>
    <name evidence="8" type="ORF">GCM10010978_30370</name>
</gene>
<keyword evidence="9" id="KW-1185">Reference proteome</keyword>
<evidence type="ECO:0000256" key="4">
    <source>
        <dbReference type="ARBA" id="ARBA00023015"/>
    </source>
</evidence>
<evidence type="ECO:0000313" key="8">
    <source>
        <dbReference type="EMBL" id="GFZ88784.1"/>
    </source>
</evidence>
<evidence type="ECO:0000256" key="3">
    <source>
        <dbReference type="ARBA" id="ARBA00022884"/>
    </source>
</evidence>
<evidence type="ECO:0000313" key="9">
    <source>
        <dbReference type="Proteomes" id="UP000602050"/>
    </source>
</evidence>
<keyword evidence="4 6" id="KW-0805">Transcription regulation</keyword>
<comment type="similarity">
    <text evidence="1 6">Belongs to the NusB family.</text>
</comment>
<dbReference type="AlphaFoldDB" id="A0A8J2XGJ1"/>
<dbReference type="Pfam" id="PF01029">
    <property type="entry name" value="NusB"/>
    <property type="match status" value="1"/>
</dbReference>
<dbReference type="Proteomes" id="UP000602050">
    <property type="component" value="Unassembled WGS sequence"/>
</dbReference>